<keyword evidence="3" id="KW-1185">Reference proteome</keyword>
<dbReference type="KEGG" id="chig:CH63R_09132"/>
<dbReference type="GeneID" id="28868213"/>
<gene>
    <name evidence="2" type="ORF">CH63R_09132</name>
</gene>
<organism evidence="2 3">
    <name type="scientific">Colletotrichum higginsianum (strain IMI 349063)</name>
    <name type="common">Crucifer anthracnose fungus</name>
    <dbReference type="NCBI Taxonomy" id="759273"/>
    <lineage>
        <taxon>Eukaryota</taxon>
        <taxon>Fungi</taxon>
        <taxon>Dikarya</taxon>
        <taxon>Ascomycota</taxon>
        <taxon>Pezizomycotina</taxon>
        <taxon>Sordariomycetes</taxon>
        <taxon>Hypocreomycetidae</taxon>
        <taxon>Glomerellales</taxon>
        <taxon>Glomerellaceae</taxon>
        <taxon>Colletotrichum</taxon>
        <taxon>Colletotrichum destructivum species complex</taxon>
    </lineage>
</organism>
<sequence>MGTRVDENGTSVTGKTSGRWVTGGRKIESVAESSILGPTSSGKRSFDSMPYNQPFATINAVEVCTVSFAISFDQQAEEKQQKTRINITVNFAR</sequence>
<comment type="caution">
    <text evidence="2">The sequence shown here is derived from an EMBL/GenBank/DDBJ whole genome shotgun (WGS) entry which is preliminary data.</text>
</comment>
<dbReference type="Proteomes" id="UP000092177">
    <property type="component" value="Chromosome 6"/>
</dbReference>
<dbReference type="AlphaFoldDB" id="A0A1B7Y6H5"/>
<dbReference type="RefSeq" id="XP_018156129.1">
    <property type="nucleotide sequence ID" value="XM_018304106.1"/>
</dbReference>
<protein>
    <submittedName>
        <fullName evidence="2">Uncharacterized protein</fullName>
    </submittedName>
</protein>
<dbReference type="EMBL" id="LTAN01000006">
    <property type="protein sequence ID" value="OBR07611.1"/>
    <property type="molecule type" value="Genomic_DNA"/>
</dbReference>
<reference evidence="3" key="1">
    <citation type="journal article" date="2017" name="BMC Genomics">
        <title>Gapless genome assembly of Colletotrichum higginsianum reveals chromosome structure and association of transposable elements with secondary metabolite gene clusters.</title>
        <authorList>
            <person name="Dallery J.-F."/>
            <person name="Lapalu N."/>
            <person name="Zampounis A."/>
            <person name="Pigne S."/>
            <person name="Luyten I."/>
            <person name="Amselem J."/>
            <person name="Wittenberg A.H.J."/>
            <person name="Zhou S."/>
            <person name="de Queiroz M.V."/>
            <person name="Robin G.P."/>
            <person name="Auger A."/>
            <person name="Hainaut M."/>
            <person name="Henrissat B."/>
            <person name="Kim K.-T."/>
            <person name="Lee Y.-H."/>
            <person name="Lespinet O."/>
            <person name="Schwartz D.C."/>
            <person name="Thon M.R."/>
            <person name="O'Connell R.J."/>
        </authorList>
    </citation>
    <scope>NUCLEOTIDE SEQUENCE [LARGE SCALE GENOMIC DNA]</scope>
    <source>
        <strain evidence="3">IMI 349063</strain>
    </source>
</reference>
<feature type="region of interest" description="Disordered" evidence="1">
    <location>
        <begin position="1"/>
        <end position="23"/>
    </location>
</feature>
<dbReference type="VEuPathDB" id="FungiDB:CH63R_09132"/>
<evidence type="ECO:0000256" key="1">
    <source>
        <dbReference type="SAM" id="MobiDB-lite"/>
    </source>
</evidence>
<evidence type="ECO:0000313" key="3">
    <source>
        <dbReference type="Proteomes" id="UP000092177"/>
    </source>
</evidence>
<name>A0A1B7Y6H5_COLHI</name>
<evidence type="ECO:0000313" key="2">
    <source>
        <dbReference type="EMBL" id="OBR07611.1"/>
    </source>
</evidence>
<proteinExistence type="predicted"/>
<accession>A0A1B7Y6H5</accession>